<protein>
    <recommendedName>
        <fullName evidence="5 6">Formimidoylglutamase</fullName>
        <ecNumber evidence="5 6">3.5.3.8</ecNumber>
    </recommendedName>
    <alternativeName>
        <fullName evidence="5">Formiminoglutamase</fullName>
    </alternativeName>
    <alternativeName>
        <fullName evidence="5">Formiminoglutamate hydrolase</fullName>
    </alternativeName>
</protein>
<keyword evidence="9" id="KW-1185">Reference proteome</keyword>
<evidence type="ECO:0000256" key="6">
    <source>
        <dbReference type="NCBIfam" id="TIGR01227"/>
    </source>
</evidence>
<dbReference type="InterPro" id="IPR006035">
    <property type="entry name" value="Ureohydrolase"/>
</dbReference>
<dbReference type="EC" id="3.5.3.8" evidence="5 6"/>
<feature type="binding site" evidence="5">
    <location>
        <position position="161"/>
    </location>
    <ligand>
        <name>Mn(2+)</name>
        <dbReference type="ChEBI" id="CHEBI:29035"/>
        <label>1</label>
    </ligand>
</feature>
<evidence type="ECO:0000256" key="4">
    <source>
        <dbReference type="ARBA" id="ARBA00023211"/>
    </source>
</evidence>
<dbReference type="EMBL" id="JBHSFW010000009">
    <property type="protein sequence ID" value="MFC4619478.1"/>
    <property type="molecule type" value="Genomic_DNA"/>
</dbReference>
<feature type="binding site" evidence="5">
    <location>
        <position position="157"/>
    </location>
    <ligand>
        <name>Mn(2+)</name>
        <dbReference type="ChEBI" id="CHEBI:29035"/>
        <label>1</label>
    </ligand>
</feature>
<comment type="pathway">
    <text evidence="5">Amino-acid degradation; L-histidine degradation into L-glutamate; L-glutamate from N-formimidoyl-L-glutamate (hydrolase route): step 1/1.</text>
</comment>
<evidence type="ECO:0000313" key="8">
    <source>
        <dbReference type="EMBL" id="MFC4619478.1"/>
    </source>
</evidence>
<comment type="similarity">
    <text evidence="5 7">Belongs to the arginase family.</text>
</comment>
<feature type="binding site" evidence="5">
    <location>
        <position position="245"/>
    </location>
    <ligand>
        <name>Mn(2+)</name>
        <dbReference type="ChEBI" id="CHEBI:29035"/>
        <label>2</label>
    </ligand>
</feature>
<comment type="catalytic activity">
    <reaction evidence="5">
        <text>N-formimidoyl-L-glutamate + H2O = formamide + L-glutamate</text>
        <dbReference type="Rhea" id="RHEA:22492"/>
        <dbReference type="ChEBI" id="CHEBI:15377"/>
        <dbReference type="ChEBI" id="CHEBI:16397"/>
        <dbReference type="ChEBI" id="CHEBI:29985"/>
        <dbReference type="ChEBI" id="CHEBI:58928"/>
        <dbReference type="EC" id="3.5.3.8"/>
    </reaction>
</comment>
<evidence type="ECO:0000256" key="7">
    <source>
        <dbReference type="PROSITE-ProRule" id="PRU00742"/>
    </source>
</evidence>
<evidence type="ECO:0000313" key="9">
    <source>
        <dbReference type="Proteomes" id="UP001596022"/>
    </source>
</evidence>
<feature type="binding site" evidence="5">
    <location>
        <position position="159"/>
    </location>
    <ligand>
        <name>Mn(2+)</name>
        <dbReference type="ChEBI" id="CHEBI:29035"/>
        <label>2</label>
    </ligand>
</feature>
<dbReference type="PROSITE" id="PS51409">
    <property type="entry name" value="ARGINASE_2"/>
    <property type="match status" value="1"/>
</dbReference>
<dbReference type="InterPro" id="IPR005923">
    <property type="entry name" value="HutG"/>
</dbReference>
<evidence type="ECO:0000256" key="5">
    <source>
        <dbReference type="HAMAP-Rule" id="MF_00737"/>
    </source>
</evidence>
<evidence type="ECO:0000256" key="3">
    <source>
        <dbReference type="ARBA" id="ARBA00022808"/>
    </source>
</evidence>
<organism evidence="8 9">
    <name type="scientific">Camelliibacillus cellulosilyticus</name>
    <dbReference type="NCBI Taxonomy" id="2174486"/>
    <lineage>
        <taxon>Bacteria</taxon>
        <taxon>Bacillati</taxon>
        <taxon>Bacillota</taxon>
        <taxon>Bacilli</taxon>
        <taxon>Bacillales</taxon>
        <taxon>Sporolactobacillaceae</taxon>
        <taxon>Camelliibacillus</taxon>
    </lineage>
</organism>
<keyword evidence="2 5" id="KW-0378">Hydrolase</keyword>
<dbReference type="HAMAP" id="MF_00737">
    <property type="entry name" value="Formimidoylglutam"/>
    <property type="match status" value="1"/>
</dbReference>
<dbReference type="SUPFAM" id="SSF52768">
    <property type="entry name" value="Arginase/deacetylase"/>
    <property type="match status" value="1"/>
</dbReference>
<sequence>MYEVANQKLWTGRTDSLTERSMFRMHQVVQAIDLSTFNEKQTDLSFGFIGFKSDEGVRRNQGRIGAAEGPDHVRTALASLPNFLAPSQRFFDVGNICCEGKNLEEAQQALGEAVEKMLSLGIFPLIVGGGHEVAYGHYLGAAPQVPAGKTLGILNIDAHFDLRSYEAEPSSGTMFRQILDGSRRCDYMCIGIQRTGNTQYLFETADAYGCQYILEEDINGSSLGKVRDQISHFITKHDFILLTLCCDVLAADAAPGVSAPSPFGMEPKLVRAILKHAITFNNILGFDIAEISPPLDENGKTVKLGAQMLHEIMSAKGEA</sequence>
<feature type="binding site" evidence="5">
    <location>
        <position position="245"/>
    </location>
    <ligand>
        <name>Mn(2+)</name>
        <dbReference type="ChEBI" id="CHEBI:29035"/>
        <label>1</label>
    </ligand>
</feature>
<evidence type="ECO:0000256" key="1">
    <source>
        <dbReference type="ARBA" id="ARBA00022723"/>
    </source>
</evidence>
<feature type="binding site" evidence="5">
    <location>
        <position position="247"/>
    </location>
    <ligand>
        <name>Mn(2+)</name>
        <dbReference type="ChEBI" id="CHEBI:29035"/>
        <label>2</label>
    </ligand>
</feature>
<dbReference type="InterPro" id="IPR023696">
    <property type="entry name" value="Ureohydrolase_dom_sf"/>
</dbReference>
<keyword evidence="1 5" id="KW-0479">Metal-binding</keyword>
<dbReference type="RefSeq" id="WP_376846576.1">
    <property type="nucleotide sequence ID" value="NZ_JBHSFW010000009.1"/>
</dbReference>
<dbReference type="Proteomes" id="UP001596022">
    <property type="component" value="Unassembled WGS sequence"/>
</dbReference>
<dbReference type="Pfam" id="PF00491">
    <property type="entry name" value="Arginase"/>
    <property type="match status" value="1"/>
</dbReference>
<dbReference type="CDD" id="cd09988">
    <property type="entry name" value="Formimidoylglutamase"/>
    <property type="match status" value="1"/>
</dbReference>
<comment type="function">
    <text evidence="5">Catalyzes the conversion of N-formimidoyl-L-glutamate to L-glutamate and formamide.</text>
</comment>
<dbReference type="PANTHER" id="PTHR11358">
    <property type="entry name" value="ARGINASE/AGMATINASE"/>
    <property type="match status" value="1"/>
</dbReference>
<gene>
    <name evidence="5 8" type="primary">hutG</name>
    <name evidence="8" type="ORF">ACFO4N_12220</name>
</gene>
<dbReference type="PIRSF" id="PIRSF036979">
    <property type="entry name" value="Arginase"/>
    <property type="match status" value="1"/>
</dbReference>
<name>A0ABV9GMQ6_9BACL</name>
<dbReference type="Gene3D" id="3.40.800.10">
    <property type="entry name" value="Ureohydrolase domain"/>
    <property type="match status" value="1"/>
</dbReference>
<evidence type="ECO:0000256" key="2">
    <source>
        <dbReference type="ARBA" id="ARBA00022801"/>
    </source>
</evidence>
<dbReference type="NCBIfam" id="TIGR01227">
    <property type="entry name" value="hutG"/>
    <property type="match status" value="1"/>
</dbReference>
<keyword evidence="3 5" id="KW-0369">Histidine metabolism</keyword>
<accession>A0ABV9GMQ6</accession>
<dbReference type="PANTHER" id="PTHR11358:SF35">
    <property type="entry name" value="FORMIMIDOYLGLUTAMASE"/>
    <property type="match status" value="1"/>
</dbReference>
<proteinExistence type="inferred from homology"/>
<keyword evidence="4 5" id="KW-0464">Manganese</keyword>
<feature type="binding site" evidence="5">
    <location>
        <position position="157"/>
    </location>
    <ligand>
        <name>Mn(2+)</name>
        <dbReference type="ChEBI" id="CHEBI:29035"/>
        <label>2</label>
    </ligand>
</feature>
<feature type="binding site" evidence="5">
    <location>
        <position position="131"/>
    </location>
    <ligand>
        <name>Mn(2+)</name>
        <dbReference type="ChEBI" id="CHEBI:29035"/>
        <label>1</label>
    </ligand>
</feature>
<comment type="cofactor">
    <cofactor evidence="5">
        <name>Mn(2+)</name>
        <dbReference type="ChEBI" id="CHEBI:29035"/>
    </cofactor>
    <text evidence="5">Binds 2 manganese ions per subunit.</text>
</comment>
<comment type="caution">
    <text evidence="8">The sequence shown here is derived from an EMBL/GenBank/DDBJ whole genome shotgun (WGS) entry which is preliminary data.</text>
</comment>
<reference evidence="9" key="1">
    <citation type="journal article" date="2019" name="Int. J. Syst. Evol. Microbiol.">
        <title>The Global Catalogue of Microorganisms (GCM) 10K type strain sequencing project: providing services to taxonomists for standard genome sequencing and annotation.</title>
        <authorList>
            <consortium name="The Broad Institute Genomics Platform"/>
            <consortium name="The Broad Institute Genome Sequencing Center for Infectious Disease"/>
            <person name="Wu L."/>
            <person name="Ma J."/>
        </authorList>
    </citation>
    <scope>NUCLEOTIDE SEQUENCE [LARGE SCALE GENOMIC DNA]</scope>
    <source>
        <strain evidence="9">CGMCC 1.16306</strain>
    </source>
</reference>
<dbReference type="GO" id="GO:0050415">
    <property type="term" value="F:formimidoylglutamase activity"/>
    <property type="evidence" value="ECO:0007669"/>
    <property type="project" value="UniProtKB-EC"/>
</dbReference>